<reference evidence="2" key="1">
    <citation type="journal article" date="2023" name="Mol. Phylogenet. Evol.">
        <title>Genome-scale phylogeny and comparative genomics of the fungal order Sordariales.</title>
        <authorList>
            <person name="Hensen N."/>
            <person name="Bonometti L."/>
            <person name="Westerberg I."/>
            <person name="Brannstrom I.O."/>
            <person name="Guillou S."/>
            <person name="Cros-Aarteil S."/>
            <person name="Calhoun S."/>
            <person name="Haridas S."/>
            <person name="Kuo A."/>
            <person name="Mondo S."/>
            <person name="Pangilinan J."/>
            <person name="Riley R."/>
            <person name="LaButti K."/>
            <person name="Andreopoulos B."/>
            <person name="Lipzen A."/>
            <person name="Chen C."/>
            <person name="Yan M."/>
            <person name="Daum C."/>
            <person name="Ng V."/>
            <person name="Clum A."/>
            <person name="Steindorff A."/>
            <person name="Ohm R.A."/>
            <person name="Martin F."/>
            <person name="Silar P."/>
            <person name="Natvig D.O."/>
            <person name="Lalanne C."/>
            <person name="Gautier V."/>
            <person name="Ament-Velasquez S.L."/>
            <person name="Kruys A."/>
            <person name="Hutchinson M.I."/>
            <person name="Powell A.J."/>
            <person name="Barry K."/>
            <person name="Miller A.N."/>
            <person name="Grigoriev I.V."/>
            <person name="Debuchy R."/>
            <person name="Gladieux P."/>
            <person name="Hiltunen Thoren M."/>
            <person name="Johannesson H."/>
        </authorList>
    </citation>
    <scope>NUCLEOTIDE SEQUENCE [LARGE SCALE GENOMIC DNA]</scope>
    <source>
        <strain evidence="2">CBS 340.73</strain>
    </source>
</reference>
<organism evidence="1 2">
    <name type="scientific">Diplogelasinospora grovesii</name>
    <dbReference type="NCBI Taxonomy" id="303347"/>
    <lineage>
        <taxon>Eukaryota</taxon>
        <taxon>Fungi</taxon>
        <taxon>Dikarya</taxon>
        <taxon>Ascomycota</taxon>
        <taxon>Pezizomycotina</taxon>
        <taxon>Sordariomycetes</taxon>
        <taxon>Sordariomycetidae</taxon>
        <taxon>Sordariales</taxon>
        <taxon>Diplogelasinosporaceae</taxon>
        <taxon>Diplogelasinospora</taxon>
    </lineage>
</organism>
<feature type="non-terminal residue" evidence="1">
    <location>
        <position position="51"/>
    </location>
</feature>
<sequence length="51" mass="6070">DSLLFAILMNAIKMLSYSFYEGRGIEKCQVSNCNLSHYIKYIRLNRFKYDV</sequence>
<accession>A0AAN6RZN1</accession>
<dbReference type="Proteomes" id="UP001303473">
    <property type="component" value="Unassembled WGS sequence"/>
</dbReference>
<evidence type="ECO:0000313" key="2">
    <source>
        <dbReference type="Proteomes" id="UP001303473"/>
    </source>
</evidence>
<dbReference type="EMBL" id="MU853969">
    <property type="protein sequence ID" value="KAK3934668.1"/>
    <property type="molecule type" value="Genomic_DNA"/>
</dbReference>
<gene>
    <name evidence="1" type="ORF">QBC46DRAFT_234064</name>
</gene>
<keyword evidence="2" id="KW-1185">Reference proteome</keyword>
<proteinExistence type="predicted"/>
<comment type="caution">
    <text evidence="1">The sequence shown here is derived from an EMBL/GenBank/DDBJ whole genome shotgun (WGS) entry which is preliminary data.</text>
</comment>
<evidence type="ECO:0000313" key="1">
    <source>
        <dbReference type="EMBL" id="KAK3934668.1"/>
    </source>
</evidence>
<feature type="non-terminal residue" evidence="1">
    <location>
        <position position="1"/>
    </location>
</feature>
<dbReference type="AlphaFoldDB" id="A0AAN6RZN1"/>
<protein>
    <submittedName>
        <fullName evidence="1">Uncharacterized protein</fullName>
    </submittedName>
</protein>
<name>A0AAN6RZN1_9PEZI</name>